<feature type="signal peptide" evidence="1">
    <location>
        <begin position="1"/>
        <end position="21"/>
    </location>
</feature>
<dbReference type="InterPro" id="IPR051636">
    <property type="entry name" value="Plant_LTP/defense-related"/>
</dbReference>
<proteinExistence type="predicted"/>
<protein>
    <recommendedName>
        <fullName evidence="2">Bifunctional inhibitor/plant lipid transfer protein/seed storage helical domain-containing protein</fullName>
    </recommendedName>
</protein>
<keyword evidence="4" id="KW-1185">Reference proteome</keyword>
<keyword evidence="1" id="KW-0732">Signal</keyword>
<dbReference type="InterPro" id="IPR027923">
    <property type="entry name" value="Hydrophob_seed_dom"/>
</dbReference>
<dbReference type="OrthoDB" id="696558at2759"/>
<feature type="chain" id="PRO_5019769177" description="Bifunctional inhibitor/plant lipid transfer protein/seed storage helical domain-containing protein" evidence="1">
    <location>
        <begin position="22"/>
        <end position="130"/>
    </location>
</feature>
<dbReference type="Proteomes" id="UP000595140">
    <property type="component" value="Unassembled WGS sequence"/>
</dbReference>
<dbReference type="InterPro" id="IPR036312">
    <property type="entry name" value="Bifun_inhib/LTP/seed_sf"/>
</dbReference>
<dbReference type="PANTHER" id="PTHR31731">
    <property type="match status" value="1"/>
</dbReference>
<dbReference type="AlphaFoldDB" id="A0A484M2Q0"/>
<gene>
    <name evidence="3" type="ORF">CCAM_LOCUS24132</name>
</gene>
<reference evidence="3 4" key="1">
    <citation type="submission" date="2018-04" db="EMBL/GenBank/DDBJ databases">
        <authorList>
            <person name="Vogel A."/>
        </authorList>
    </citation>
    <scope>NUCLEOTIDE SEQUENCE [LARGE SCALE GENOMIC DNA]</scope>
</reference>
<dbReference type="SUPFAM" id="SSF47699">
    <property type="entry name" value="Bifunctional inhibitor/lipid-transfer protein/seed storage 2S albumin"/>
    <property type="match status" value="1"/>
</dbReference>
<evidence type="ECO:0000313" key="3">
    <source>
        <dbReference type="EMBL" id="VFQ82356.1"/>
    </source>
</evidence>
<name>A0A484M2Q0_9ASTE</name>
<dbReference type="SMART" id="SM00499">
    <property type="entry name" value="AAI"/>
    <property type="match status" value="1"/>
</dbReference>
<dbReference type="EMBL" id="OOIL02002358">
    <property type="protein sequence ID" value="VFQ82356.1"/>
    <property type="molecule type" value="Genomic_DNA"/>
</dbReference>
<dbReference type="Gene3D" id="1.10.110.10">
    <property type="entry name" value="Plant lipid-transfer and hydrophobic proteins"/>
    <property type="match status" value="1"/>
</dbReference>
<sequence>MATTTVFSLLLLATLAAACGGVPCKQPGAIPKPPLQGHRGFPVNPYCPRDALKLGVCANLLGGLVSVEIGHAPTSPCCTFLEGLADAEAASCLCTALKGNVLGLNIEVPVALSALVSACQKTIPPGFKCH</sequence>
<dbReference type="InterPro" id="IPR016140">
    <property type="entry name" value="Bifunc_inhib/LTP/seed_store"/>
</dbReference>
<organism evidence="3 4">
    <name type="scientific">Cuscuta campestris</name>
    <dbReference type="NCBI Taxonomy" id="132261"/>
    <lineage>
        <taxon>Eukaryota</taxon>
        <taxon>Viridiplantae</taxon>
        <taxon>Streptophyta</taxon>
        <taxon>Embryophyta</taxon>
        <taxon>Tracheophyta</taxon>
        <taxon>Spermatophyta</taxon>
        <taxon>Magnoliopsida</taxon>
        <taxon>eudicotyledons</taxon>
        <taxon>Gunneridae</taxon>
        <taxon>Pentapetalae</taxon>
        <taxon>asterids</taxon>
        <taxon>lamiids</taxon>
        <taxon>Solanales</taxon>
        <taxon>Convolvulaceae</taxon>
        <taxon>Cuscuteae</taxon>
        <taxon>Cuscuta</taxon>
        <taxon>Cuscuta subgen. Grammica</taxon>
        <taxon>Cuscuta sect. Cleistogrammica</taxon>
    </lineage>
</organism>
<dbReference type="Pfam" id="PF14547">
    <property type="entry name" value="Hydrophob_seed"/>
    <property type="match status" value="1"/>
</dbReference>
<dbReference type="CDD" id="cd01958">
    <property type="entry name" value="HPS_like"/>
    <property type="match status" value="1"/>
</dbReference>
<evidence type="ECO:0000256" key="1">
    <source>
        <dbReference type="SAM" id="SignalP"/>
    </source>
</evidence>
<evidence type="ECO:0000313" key="4">
    <source>
        <dbReference type="Proteomes" id="UP000595140"/>
    </source>
</evidence>
<evidence type="ECO:0000259" key="2">
    <source>
        <dbReference type="SMART" id="SM00499"/>
    </source>
</evidence>
<accession>A0A484M2Q0</accession>
<feature type="domain" description="Bifunctional inhibitor/plant lipid transfer protein/seed storage helical" evidence="2">
    <location>
        <begin position="47"/>
        <end position="129"/>
    </location>
</feature>